<comment type="caution">
    <text evidence="1">The sequence shown here is derived from an EMBL/GenBank/DDBJ whole genome shotgun (WGS) entry which is preliminary data.</text>
</comment>
<evidence type="ECO:0000313" key="2">
    <source>
        <dbReference type="Proteomes" id="UP000004597"/>
    </source>
</evidence>
<organism evidence="1 2">
    <name type="scientific">Prevotella histicola F0411</name>
    <dbReference type="NCBI Taxonomy" id="857291"/>
    <lineage>
        <taxon>Bacteria</taxon>
        <taxon>Pseudomonadati</taxon>
        <taxon>Bacteroidota</taxon>
        <taxon>Bacteroidia</taxon>
        <taxon>Bacteroidales</taxon>
        <taxon>Prevotellaceae</taxon>
        <taxon>Prevotella</taxon>
    </lineage>
</organism>
<accession>G6AG47</accession>
<dbReference type="AlphaFoldDB" id="G6AG47"/>
<reference evidence="1 2" key="1">
    <citation type="submission" date="2011-10" db="EMBL/GenBank/DDBJ databases">
        <title>The Genome Sequence of Prevotella histicola F0411.</title>
        <authorList>
            <consortium name="The Broad Institute Genome Sequencing Platform"/>
            <person name="Earl A."/>
            <person name="Ward D."/>
            <person name="Feldgarden M."/>
            <person name="Gevers D."/>
            <person name="Izard J."/>
            <person name="Ganesan A."/>
            <person name="Blanton J.M."/>
            <person name="Baranova O.V."/>
            <person name="Tanner A.C."/>
            <person name="Mathney J.M.J."/>
            <person name="Dewhirst F.E."/>
            <person name="Young S.K."/>
            <person name="Zeng Q."/>
            <person name="Gargeya S."/>
            <person name="Fitzgerald M."/>
            <person name="Haas B."/>
            <person name="Abouelleil A."/>
            <person name="Alvarado L."/>
            <person name="Arachchi H.M."/>
            <person name="Berlin A."/>
            <person name="Brown A."/>
            <person name="Chapman S.B."/>
            <person name="Chen Z."/>
            <person name="Dunbar C."/>
            <person name="Freedman E."/>
            <person name="Gearin G."/>
            <person name="Gellesch M."/>
            <person name="Goldberg J."/>
            <person name="Griggs A."/>
            <person name="Gujja S."/>
            <person name="Heiman D."/>
            <person name="Howarth C."/>
            <person name="Larson L."/>
            <person name="Lui A."/>
            <person name="MacDonald P.J.P."/>
            <person name="Montmayeur A."/>
            <person name="Murphy C."/>
            <person name="Neiman D."/>
            <person name="Pearson M."/>
            <person name="Priest M."/>
            <person name="Roberts A."/>
            <person name="Saif S."/>
            <person name="Shea T."/>
            <person name="Shenoy N."/>
            <person name="Sisk P."/>
            <person name="Stolte C."/>
            <person name="Sykes S."/>
            <person name="Wortman J."/>
            <person name="Nusbaum C."/>
            <person name="Birren B."/>
        </authorList>
    </citation>
    <scope>NUCLEOTIDE SEQUENCE [LARGE SCALE GENOMIC DNA]</scope>
    <source>
        <strain evidence="1 2">F0411</strain>
    </source>
</reference>
<keyword evidence="2" id="KW-1185">Reference proteome</keyword>
<dbReference type="HOGENOM" id="CLU_1388627_0_0_10"/>
<dbReference type="PATRIC" id="fig|857291.3.peg.1065"/>
<evidence type="ECO:0000313" key="1">
    <source>
        <dbReference type="EMBL" id="EHG16377.1"/>
    </source>
</evidence>
<dbReference type="Proteomes" id="UP000004597">
    <property type="component" value="Unassembled WGS sequence"/>
</dbReference>
<protein>
    <recommendedName>
        <fullName evidence="3">Antitoxin SocA-like Panacea domain-containing protein</fullName>
    </recommendedName>
</protein>
<sequence length="199" mass="22915">MSNKEELMMANADLMTIVAHAKKIGWNSISVSTLQRVIYLMKVLYSFSHDTENEFKLYHFSVTIFGPYSDLVYKSLAFLLSSQRLLGDIDGDVYQNSSDGVDTISDEKQKWIDVIFLILGKYGESKIFSFIINDPQYEQSVKANLSSEISTDLENDTLKVLHDFKKAFEETLVDTSTISKEEYISLYFDYLFSQIISRR</sequence>
<proteinExistence type="predicted"/>
<dbReference type="STRING" id="857291.HMPREF9138_01074"/>
<evidence type="ECO:0008006" key="3">
    <source>
        <dbReference type="Google" id="ProtNLM"/>
    </source>
</evidence>
<name>G6AG47_9BACT</name>
<gene>
    <name evidence="1" type="ORF">HMPREF9138_01074</name>
</gene>
<dbReference type="EMBL" id="AFXP01000008">
    <property type="protein sequence ID" value="EHG16377.1"/>
    <property type="molecule type" value="Genomic_DNA"/>
</dbReference>